<dbReference type="AlphaFoldDB" id="A0A8J3P2Y5"/>
<evidence type="ECO:0000313" key="1">
    <source>
        <dbReference type="EMBL" id="GIG01682.1"/>
    </source>
</evidence>
<evidence type="ECO:0000313" key="2">
    <source>
        <dbReference type="Proteomes" id="UP000659904"/>
    </source>
</evidence>
<sequence length="271" mass="28294">MRILAATESGEVGVPSEDWCAAATGLVVVLDGATARTETGCVHGVAWYARHLGACIVDLAGDRDVPLTGVLRAAITETAQAHLHTCDLTHPGTPSAGVGILRDTADHWEYLVLGDVSVAVAAAAGEKVISDERVGATAPDERAEANGYLIGSPEKQAALLRMKHGELAARNRVGGYWIAAADSAAADHAITGAVPKPGIKAMSVLTDGAVRAVEFGLLDWTQLFAVLHDKGPGELLRIVRQAEESDPLGVRWPRNKKSDDATAVYLPSSGL</sequence>
<dbReference type="RefSeq" id="WP_120317367.1">
    <property type="nucleotide sequence ID" value="NZ_BONH01000042.1"/>
</dbReference>
<organism evidence="1 2">
    <name type="scientific">Catellatospora citrea</name>
    <dbReference type="NCBI Taxonomy" id="53366"/>
    <lineage>
        <taxon>Bacteria</taxon>
        <taxon>Bacillati</taxon>
        <taxon>Actinomycetota</taxon>
        <taxon>Actinomycetes</taxon>
        <taxon>Micromonosporales</taxon>
        <taxon>Micromonosporaceae</taxon>
        <taxon>Catellatospora</taxon>
    </lineage>
</organism>
<gene>
    <name evidence="1" type="ORF">Cci01nite_67750</name>
</gene>
<reference evidence="1 2" key="1">
    <citation type="submission" date="2021-01" db="EMBL/GenBank/DDBJ databases">
        <title>Whole genome shotgun sequence of Catellatospora citrea NBRC 14495.</title>
        <authorList>
            <person name="Komaki H."/>
            <person name="Tamura T."/>
        </authorList>
    </citation>
    <scope>NUCLEOTIDE SEQUENCE [LARGE SCALE GENOMIC DNA]</scope>
    <source>
        <strain evidence="1 2">NBRC 14495</strain>
    </source>
</reference>
<dbReference type="Proteomes" id="UP000659904">
    <property type="component" value="Unassembled WGS sequence"/>
</dbReference>
<evidence type="ECO:0008006" key="3">
    <source>
        <dbReference type="Google" id="ProtNLM"/>
    </source>
</evidence>
<keyword evidence="2" id="KW-1185">Reference proteome</keyword>
<name>A0A8J3P2Y5_9ACTN</name>
<proteinExistence type="predicted"/>
<accession>A0A8J3P2Y5</accession>
<dbReference type="EMBL" id="BONH01000042">
    <property type="protein sequence ID" value="GIG01682.1"/>
    <property type="molecule type" value="Genomic_DNA"/>
</dbReference>
<protein>
    <recommendedName>
        <fullName evidence="3">Protein phosphatase 2C-like protein</fullName>
    </recommendedName>
</protein>
<comment type="caution">
    <text evidence="1">The sequence shown here is derived from an EMBL/GenBank/DDBJ whole genome shotgun (WGS) entry which is preliminary data.</text>
</comment>